<proteinExistence type="predicted"/>
<dbReference type="EMBL" id="CP065956">
    <property type="protein sequence ID" value="QSR87185.1"/>
    <property type="molecule type" value="Genomic_DNA"/>
</dbReference>
<dbReference type="Pfam" id="PF02237">
    <property type="entry name" value="BPL_C"/>
    <property type="match status" value="1"/>
</dbReference>
<gene>
    <name evidence="6" type="ORF">EM20IM_02260</name>
</gene>
<evidence type="ECO:0000313" key="6">
    <source>
        <dbReference type="EMBL" id="QSR87185.1"/>
    </source>
</evidence>
<dbReference type="InterPro" id="IPR004408">
    <property type="entry name" value="Biotin_CoA_COase_ligase"/>
</dbReference>
<sequence length="333" mass="37685">MNGPEIIFGELSCSPIEFQLLRFLLSRKEGKFSFRNLLSSLGLTEKEIWGALCALEEKGFIISYSPLMGFEVSPPLPDLIHPAEVELILEKLNCRIPWRVKIFPVIDSTSDEVLRRGRRGEKEGLVVIAERQLRGRGRQGRSWESSLALGLYMTLLLEPSFQPLLPQHFALMSSVAVVEALNNLGLDNVGIKWPNDIVVGSRKLGGILIETDQGINSKRFIAIGIGINVNQAEIHFSGPLQDKATSIYMERGQTMRRVELMAEVLKSIDRNYGLSFFEIKEKWMKKMANRDREVEFEEDGQRIKGKIRGIDEMGWLVVEKENGSIQKFFSLGC</sequence>
<dbReference type="PROSITE" id="PS51733">
    <property type="entry name" value="BPL_LPL_CATALYTIC"/>
    <property type="match status" value="1"/>
</dbReference>
<dbReference type="Gene3D" id="2.30.30.100">
    <property type="match status" value="1"/>
</dbReference>
<dbReference type="Proteomes" id="UP000663088">
    <property type="component" value="Chromosome"/>
</dbReference>
<dbReference type="PANTHER" id="PTHR12835">
    <property type="entry name" value="BIOTIN PROTEIN LIGASE"/>
    <property type="match status" value="1"/>
</dbReference>
<accession>A0ABX7PVZ8</accession>
<dbReference type="PANTHER" id="PTHR12835:SF5">
    <property type="entry name" value="BIOTIN--PROTEIN LIGASE"/>
    <property type="match status" value="1"/>
</dbReference>
<dbReference type="SUPFAM" id="SSF55681">
    <property type="entry name" value="Class II aaRS and biotin synthetases"/>
    <property type="match status" value="1"/>
</dbReference>
<feature type="domain" description="BPL/LPL catalytic" evidence="5">
    <location>
        <begin position="99"/>
        <end position="276"/>
    </location>
</feature>
<keyword evidence="1 6" id="KW-0436">Ligase</keyword>
<dbReference type="Pfam" id="PF03099">
    <property type="entry name" value="BPL_LplA_LipB"/>
    <property type="match status" value="1"/>
</dbReference>
<organism evidence="6 7">
    <name type="scientific">Candidatus Methylacidiphilum infernorum</name>
    <dbReference type="NCBI Taxonomy" id="511746"/>
    <lineage>
        <taxon>Bacteria</taxon>
        <taxon>Pseudomonadati</taxon>
        <taxon>Verrucomicrobiota</taxon>
        <taxon>Methylacidiphilae</taxon>
        <taxon>Methylacidiphilales</taxon>
        <taxon>Methylacidiphilaceae</taxon>
        <taxon>Methylacidiphilum (ex Ratnadevi et al. 2023)</taxon>
    </lineage>
</organism>
<dbReference type="Gene3D" id="3.30.930.10">
    <property type="entry name" value="Bira Bifunctional Protein, Domain 2"/>
    <property type="match status" value="1"/>
</dbReference>
<dbReference type="EC" id="6.3.4.15" evidence="3"/>
<evidence type="ECO:0000259" key="5">
    <source>
        <dbReference type="PROSITE" id="PS51733"/>
    </source>
</evidence>
<dbReference type="NCBIfam" id="TIGR00121">
    <property type="entry name" value="birA_ligase"/>
    <property type="match status" value="1"/>
</dbReference>
<protein>
    <recommendedName>
        <fullName evidence="3">biotin--[biotin carboxyl-carrier protein] ligase</fullName>
        <ecNumber evidence="3">6.3.4.15</ecNumber>
    </recommendedName>
</protein>
<evidence type="ECO:0000256" key="1">
    <source>
        <dbReference type="ARBA" id="ARBA00022598"/>
    </source>
</evidence>
<dbReference type="InterPro" id="IPR004143">
    <property type="entry name" value="BPL_LPL_catalytic"/>
</dbReference>
<dbReference type="InterPro" id="IPR045864">
    <property type="entry name" value="aa-tRNA-synth_II/BPL/LPL"/>
</dbReference>
<evidence type="ECO:0000256" key="2">
    <source>
        <dbReference type="ARBA" id="ARBA00023267"/>
    </source>
</evidence>
<dbReference type="CDD" id="cd16442">
    <property type="entry name" value="BPL"/>
    <property type="match status" value="1"/>
</dbReference>
<name>A0ABX7PVZ8_9BACT</name>
<reference evidence="6 7" key="1">
    <citation type="submission" date="2020-12" db="EMBL/GenBank/DDBJ databases">
        <authorList>
            <person name="Awala S.I."/>
            <person name="Gwak J.-H."/>
            <person name="Kim S.-J."/>
            <person name="Rhee S.-K."/>
        </authorList>
    </citation>
    <scope>NUCLEOTIDE SEQUENCE [LARGE SCALE GENOMIC DNA]</scope>
    <source>
        <strain evidence="6 7">IT5</strain>
    </source>
</reference>
<keyword evidence="2" id="KW-0092">Biotin</keyword>
<evidence type="ECO:0000256" key="3">
    <source>
        <dbReference type="ARBA" id="ARBA00024227"/>
    </source>
</evidence>
<evidence type="ECO:0000256" key="4">
    <source>
        <dbReference type="ARBA" id="ARBA00047846"/>
    </source>
</evidence>
<dbReference type="InterPro" id="IPR003142">
    <property type="entry name" value="BPL_C"/>
</dbReference>
<evidence type="ECO:0000313" key="7">
    <source>
        <dbReference type="Proteomes" id="UP000663088"/>
    </source>
</evidence>
<dbReference type="GO" id="GO:0004077">
    <property type="term" value="F:biotin--[biotin carboxyl-carrier protein] ligase activity"/>
    <property type="evidence" value="ECO:0007669"/>
    <property type="project" value="UniProtKB-EC"/>
</dbReference>
<keyword evidence="7" id="KW-1185">Reference proteome</keyword>
<comment type="catalytic activity">
    <reaction evidence="4">
        <text>biotin + L-lysyl-[protein] + ATP = N(6)-biotinyl-L-lysyl-[protein] + AMP + diphosphate + H(+)</text>
        <dbReference type="Rhea" id="RHEA:11756"/>
        <dbReference type="Rhea" id="RHEA-COMP:9752"/>
        <dbReference type="Rhea" id="RHEA-COMP:10505"/>
        <dbReference type="ChEBI" id="CHEBI:15378"/>
        <dbReference type="ChEBI" id="CHEBI:29969"/>
        <dbReference type="ChEBI" id="CHEBI:30616"/>
        <dbReference type="ChEBI" id="CHEBI:33019"/>
        <dbReference type="ChEBI" id="CHEBI:57586"/>
        <dbReference type="ChEBI" id="CHEBI:83144"/>
        <dbReference type="ChEBI" id="CHEBI:456215"/>
        <dbReference type="EC" id="6.3.4.15"/>
    </reaction>
</comment>
<dbReference type="RefSeq" id="WP_206847634.1">
    <property type="nucleotide sequence ID" value="NZ_CP065956.1"/>
</dbReference>